<feature type="compositionally biased region" description="Low complexity" evidence="8">
    <location>
        <begin position="616"/>
        <end position="628"/>
    </location>
</feature>
<dbReference type="PROSITE" id="PS00229">
    <property type="entry name" value="TAU_MAP_1"/>
    <property type="match status" value="3"/>
</dbReference>
<sequence length="991" mass="103434">MSLSHRQPASRTATPGQLCQGQPAQCWVDSTKEMSQAGFEWQRTEGKLNEIGLNVSMDGQLKDGLVKNASFLEQNKLCFFEGKLDKELGIEAQDKEYQATSGHLASRYVIADSCHPLEGNSVHQKTAELHLGPREGPDKNKATIVPGTVAGKNVPETESQPDLDFPGAADMPTQYVKEQETSVWNPNFHPVSVAQDPQHSREGTPGKENGIPAGCRVIGVVSDSSGQLEYESSLAVAVAHPAPTVAHSPTAIPPITRVEFTPDYVNASSHIKDHDKELEKLSSTVEGALLDQAPQQKKAMRRALSECSHLSVPPAVNLADKYPELPAQEELSSGLLLLTSSPMLSPTPKKLGAPAIRRSMTVAEEQTASHKLNPGELPILSTEEIPPFNCEEPVAKRREELTHFNNSSSSSSGKRELGTAGFYLHGKLEQIPEVSSKEKGQEDTSETRADSCFQVCRGGEKRPGQTVLAGKKEIEVTTTQSTPSFLCEETPRDGIAKLEEGRLTGSVTGNDITAPPNKELPPSPEKKTKPLATTQPAKTSTSKAKTQPTSLPKQPAPTTFGGSNKKPMSLASGSAPAAPPKRPAAATARPSTLPSKDGKPKQPVAEAKIPEKRASPSKPASPSKLVSALAGRPGSKSTQTVPKATAAATLASAGPSSRSPSTPLPKRPAAVKTEGKPADIKKMATKSAPADVSRPKSTSTSSVKKSATVPGAAPPAGVTPSRVKPTATPPRPSGTPSVDKKPTAAKPSSSAPRLGRVATNASAPDLKNVRSKVGSTENIKHQPGGGRAKVEKKTEAAAPARKPEPNAVTKAAGPIGSAQKPPAGKVQIVSKKVSYSHIQSKCGSKDNIKHVPGGGNVQIQNKKVDISKVSSKCGSKANIKHKPGGGDVKIESQKLNFKEKAQAKVGSLDNVGHLPAGGAVKTEGGGSEAPPCPGPPAGEEPAIPEAAPEAGAPTSASGLSGHTTLAGGGDQREAQTLDSQIQETSKWLGSA</sequence>
<evidence type="ECO:0000256" key="6">
    <source>
        <dbReference type="ARBA" id="ARBA00023212"/>
    </source>
</evidence>
<keyword evidence="2 7" id="KW-0963">Cytoplasm</keyword>
<dbReference type="PROSITE" id="PS51491">
    <property type="entry name" value="TAU_MAP_2"/>
    <property type="match status" value="4"/>
</dbReference>
<evidence type="ECO:0000256" key="1">
    <source>
        <dbReference type="ARBA" id="ARBA00004245"/>
    </source>
</evidence>
<evidence type="ECO:0000313" key="10">
    <source>
        <dbReference type="RefSeq" id="XP_024607141.1"/>
    </source>
</evidence>
<dbReference type="GeneID" id="112403748"/>
<keyword evidence="3" id="KW-0597">Phosphoprotein</keyword>
<dbReference type="Proteomes" id="UP000252040">
    <property type="component" value="Unplaced"/>
</dbReference>
<evidence type="ECO:0000256" key="5">
    <source>
        <dbReference type="ARBA" id="ARBA00022737"/>
    </source>
</evidence>
<keyword evidence="5" id="KW-0677">Repeat</keyword>
<organism evidence="9 10">
    <name type="scientific">Neophocaena asiaeorientalis asiaeorientalis</name>
    <name type="common">Yangtze finless porpoise</name>
    <name type="synonym">Neophocaena phocaenoides subsp. asiaeorientalis</name>
    <dbReference type="NCBI Taxonomy" id="1706337"/>
    <lineage>
        <taxon>Eukaryota</taxon>
        <taxon>Metazoa</taxon>
        <taxon>Chordata</taxon>
        <taxon>Craniata</taxon>
        <taxon>Vertebrata</taxon>
        <taxon>Euteleostomi</taxon>
        <taxon>Mammalia</taxon>
        <taxon>Eutheria</taxon>
        <taxon>Laurasiatheria</taxon>
        <taxon>Artiodactyla</taxon>
        <taxon>Whippomorpha</taxon>
        <taxon>Cetacea</taxon>
        <taxon>Odontoceti</taxon>
        <taxon>Phocoenidae</taxon>
        <taxon>Neophocaena</taxon>
    </lineage>
</organism>
<keyword evidence="4 7" id="KW-0493">Microtubule</keyword>
<dbReference type="PANTHER" id="PTHR11501">
    <property type="entry name" value="MICROTUBULE-ASSOCIATED PROTEIN"/>
    <property type="match status" value="1"/>
</dbReference>
<feature type="region of interest" description="Disordered" evidence="8">
    <location>
        <begin position="428"/>
        <end position="828"/>
    </location>
</feature>
<feature type="compositionally biased region" description="Basic and acidic residues" evidence="8">
    <location>
        <begin position="673"/>
        <end position="682"/>
    </location>
</feature>
<dbReference type="GO" id="GO:0008017">
    <property type="term" value="F:microtubule binding"/>
    <property type="evidence" value="ECO:0007669"/>
    <property type="project" value="InterPro"/>
</dbReference>
<dbReference type="GO" id="GO:0031175">
    <property type="term" value="P:neuron projection development"/>
    <property type="evidence" value="ECO:0007669"/>
    <property type="project" value="TreeGrafter"/>
</dbReference>
<comment type="subcellular location">
    <subcellularLocation>
        <location evidence="1 7">Cytoplasm</location>
        <location evidence="1 7">Cytoskeleton</location>
    </subcellularLocation>
</comment>
<evidence type="ECO:0000256" key="4">
    <source>
        <dbReference type="ARBA" id="ARBA00022701"/>
    </source>
</evidence>
<feature type="region of interest" description="Disordered" evidence="8">
    <location>
        <begin position="1"/>
        <end position="20"/>
    </location>
</feature>
<feature type="compositionally biased region" description="Low complexity" evidence="8">
    <location>
        <begin position="695"/>
        <end position="720"/>
    </location>
</feature>
<feature type="compositionally biased region" description="Basic and acidic residues" evidence="8">
    <location>
        <begin position="428"/>
        <end position="449"/>
    </location>
</feature>
<evidence type="ECO:0000256" key="2">
    <source>
        <dbReference type="ARBA" id="ARBA00022490"/>
    </source>
</evidence>
<dbReference type="AlphaFoldDB" id="A0A341BWT7"/>
<keyword evidence="9" id="KW-1185">Reference proteome</keyword>
<feature type="compositionally biased region" description="Polar residues" evidence="8">
    <location>
        <begin position="976"/>
        <end position="991"/>
    </location>
</feature>
<name>A0A341BWT7_NEOAA</name>
<evidence type="ECO:0000256" key="3">
    <source>
        <dbReference type="ARBA" id="ARBA00022553"/>
    </source>
</evidence>
<feature type="compositionally biased region" description="Basic and acidic residues" evidence="8">
    <location>
        <begin position="489"/>
        <end position="502"/>
    </location>
</feature>
<dbReference type="CTD" id="4134"/>
<feature type="compositionally biased region" description="Polar residues" evidence="8">
    <location>
        <begin position="954"/>
        <end position="963"/>
    </location>
</feature>
<evidence type="ECO:0000256" key="7">
    <source>
        <dbReference type="RuleBase" id="RU000686"/>
    </source>
</evidence>
<accession>A0A341BWT7</accession>
<feature type="region of interest" description="Disordered" evidence="8">
    <location>
        <begin position="906"/>
        <end position="991"/>
    </location>
</feature>
<gene>
    <name evidence="10" type="primary">MAP4</name>
</gene>
<protein>
    <recommendedName>
        <fullName evidence="7">Microtubule-associated protein</fullName>
    </recommendedName>
</protein>
<keyword evidence="6 7" id="KW-0206">Cytoskeleton</keyword>
<evidence type="ECO:0000313" key="9">
    <source>
        <dbReference type="Proteomes" id="UP000252040"/>
    </source>
</evidence>
<proteinExistence type="predicted"/>
<feature type="compositionally biased region" description="Low complexity" evidence="8">
    <location>
        <begin position="583"/>
        <end position="595"/>
    </location>
</feature>
<feature type="region of interest" description="Disordered" evidence="8">
    <location>
        <begin position="841"/>
        <end position="863"/>
    </location>
</feature>
<dbReference type="GO" id="GO:0005874">
    <property type="term" value="C:microtubule"/>
    <property type="evidence" value="ECO:0007669"/>
    <property type="project" value="UniProtKB-KW"/>
</dbReference>
<dbReference type="PANTHER" id="PTHR11501:SF16">
    <property type="entry name" value="MICROTUBULE-ASSOCIATED PROTEIN 4"/>
    <property type="match status" value="1"/>
</dbReference>
<evidence type="ECO:0000256" key="8">
    <source>
        <dbReference type="SAM" id="MobiDB-lite"/>
    </source>
</evidence>
<feature type="compositionally biased region" description="Low complexity" evidence="8">
    <location>
        <begin position="939"/>
        <end position="953"/>
    </location>
</feature>
<feature type="compositionally biased region" description="Polar residues" evidence="8">
    <location>
        <begin position="531"/>
        <end position="562"/>
    </location>
</feature>
<dbReference type="InterPro" id="IPR027324">
    <property type="entry name" value="MAP2/MAP4/Tau"/>
</dbReference>
<dbReference type="InterPro" id="IPR001084">
    <property type="entry name" value="MAP_tubulin-bd_rpt"/>
</dbReference>
<feature type="compositionally biased region" description="Low complexity" evidence="8">
    <location>
        <begin position="644"/>
        <end position="653"/>
    </location>
</feature>
<dbReference type="GO" id="GO:0000226">
    <property type="term" value="P:microtubule cytoskeleton organization"/>
    <property type="evidence" value="ECO:0007669"/>
    <property type="project" value="TreeGrafter"/>
</dbReference>
<dbReference type="Pfam" id="PF00418">
    <property type="entry name" value="Tubulin-binding"/>
    <property type="match status" value="4"/>
</dbReference>
<reference evidence="10" key="1">
    <citation type="submission" date="2025-08" db="UniProtKB">
        <authorList>
            <consortium name="RefSeq"/>
        </authorList>
    </citation>
    <scope>IDENTIFICATION</scope>
    <source>
        <tissue evidence="10">Meat</tissue>
    </source>
</reference>
<dbReference type="RefSeq" id="XP_024607141.1">
    <property type="nucleotide sequence ID" value="XM_024751373.1"/>
</dbReference>
<dbReference type="GO" id="GO:0043005">
    <property type="term" value="C:neuron projection"/>
    <property type="evidence" value="ECO:0007669"/>
    <property type="project" value="TreeGrafter"/>
</dbReference>